<dbReference type="InterPro" id="IPR036390">
    <property type="entry name" value="WH_DNA-bd_sf"/>
</dbReference>
<dbReference type="Pfam" id="PF02082">
    <property type="entry name" value="Rrf2"/>
    <property type="match status" value="1"/>
</dbReference>
<dbReference type="PANTHER" id="PTHR33221">
    <property type="entry name" value="WINGED HELIX-TURN-HELIX TRANSCRIPTIONAL REGULATOR, RRF2 FAMILY"/>
    <property type="match status" value="1"/>
</dbReference>
<dbReference type="GO" id="GO:0005829">
    <property type="term" value="C:cytosol"/>
    <property type="evidence" value="ECO:0007669"/>
    <property type="project" value="TreeGrafter"/>
</dbReference>
<organism evidence="2 3">
    <name type="scientific">Eubacterium ramulus ATCC 29099</name>
    <dbReference type="NCBI Taxonomy" id="1256908"/>
    <lineage>
        <taxon>Bacteria</taxon>
        <taxon>Bacillati</taxon>
        <taxon>Bacillota</taxon>
        <taxon>Clostridia</taxon>
        <taxon>Eubacteriales</taxon>
        <taxon>Eubacteriaceae</taxon>
        <taxon>Eubacterium</taxon>
    </lineage>
</organism>
<comment type="caution">
    <text evidence="2">The sequence shown here is derived from an EMBL/GenBank/DDBJ whole genome shotgun (WGS) entry which is preliminary data.</text>
</comment>
<proteinExistence type="predicted"/>
<gene>
    <name evidence="2" type="ORF">HMPREF0373_03244</name>
</gene>
<keyword evidence="1" id="KW-0238">DNA-binding</keyword>
<evidence type="ECO:0000313" key="2">
    <source>
        <dbReference type="EMBL" id="ERK41499.1"/>
    </source>
</evidence>
<protein>
    <submittedName>
        <fullName evidence="2">Putative HTH-type transcriptional regulator CymR</fullName>
    </submittedName>
</protein>
<dbReference type="PROSITE" id="PS51197">
    <property type="entry name" value="HTH_RRF2_2"/>
    <property type="match status" value="1"/>
</dbReference>
<evidence type="ECO:0000256" key="1">
    <source>
        <dbReference type="ARBA" id="ARBA00023125"/>
    </source>
</evidence>
<evidence type="ECO:0000313" key="3">
    <source>
        <dbReference type="Proteomes" id="UP000016608"/>
    </source>
</evidence>
<dbReference type="HOGENOM" id="CLU_107144_0_1_9"/>
<sequence>MLQGGNNMKVSTKGRYALRLMVDLGVNGGEDKYISLKDISARQNISIKYLEQIVTPLHRAGLVRSVRGAQGGYRLSRKADKYTAGEILRAIEGSFAPIACLETPENECERYHDCATVGFWEGMYKVISDYVDSVSLKQLIDEHMSRQCPGCQEK</sequence>
<reference evidence="2 3" key="1">
    <citation type="submission" date="2013-06" db="EMBL/GenBank/DDBJ databases">
        <authorList>
            <person name="Weinstock G."/>
            <person name="Sodergren E."/>
            <person name="Lobos E.A."/>
            <person name="Fulton L."/>
            <person name="Fulton R."/>
            <person name="Courtney L."/>
            <person name="Fronick C."/>
            <person name="O'Laughlin M."/>
            <person name="Godfrey J."/>
            <person name="Wilson R.M."/>
            <person name="Miner T."/>
            <person name="Farmer C."/>
            <person name="Delehaunty K."/>
            <person name="Cordes M."/>
            <person name="Minx P."/>
            <person name="Tomlinson C."/>
            <person name="Chen J."/>
            <person name="Wollam A."/>
            <person name="Pepin K.H."/>
            <person name="Bhonagiri V."/>
            <person name="Zhang X."/>
            <person name="Warren W."/>
            <person name="Mitreva M."/>
            <person name="Mardis E.R."/>
            <person name="Wilson R.K."/>
        </authorList>
    </citation>
    <scope>NUCLEOTIDE SEQUENCE [LARGE SCALE GENOMIC DNA]</scope>
    <source>
        <strain evidence="2 3">ATCC 29099</strain>
    </source>
</reference>
<dbReference type="EMBL" id="AWVJ01000192">
    <property type="protein sequence ID" value="ERK41499.1"/>
    <property type="molecule type" value="Genomic_DNA"/>
</dbReference>
<dbReference type="AlphaFoldDB" id="U2PCU4"/>
<dbReference type="eggNOG" id="COG1959">
    <property type="taxonomic scope" value="Bacteria"/>
</dbReference>
<dbReference type="SUPFAM" id="SSF46785">
    <property type="entry name" value="Winged helix' DNA-binding domain"/>
    <property type="match status" value="1"/>
</dbReference>
<dbReference type="InterPro" id="IPR030489">
    <property type="entry name" value="TR_Rrf2-type_CS"/>
</dbReference>
<dbReference type="NCBIfam" id="TIGR00738">
    <property type="entry name" value="rrf2_super"/>
    <property type="match status" value="1"/>
</dbReference>
<dbReference type="Proteomes" id="UP000016608">
    <property type="component" value="Unassembled WGS sequence"/>
</dbReference>
<dbReference type="InterPro" id="IPR036388">
    <property type="entry name" value="WH-like_DNA-bd_sf"/>
</dbReference>
<name>U2PCU4_EUBRA</name>
<dbReference type="GO" id="GO:0003677">
    <property type="term" value="F:DNA binding"/>
    <property type="evidence" value="ECO:0007669"/>
    <property type="project" value="UniProtKB-KW"/>
</dbReference>
<dbReference type="Gene3D" id="1.10.10.10">
    <property type="entry name" value="Winged helix-like DNA-binding domain superfamily/Winged helix DNA-binding domain"/>
    <property type="match status" value="1"/>
</dbReference>
<dbReference type="InterPro" id="IPR000944">
    <property type="entry name" value="Tscrpt_reg_Rrf2"/>
</dbReference>
<keyword evidence="3" id="KW-1185">Reference proteome</keyword>
<dbReference type="GO" id="GO:0003700">
    <property type="term" value="F:DNA-binding transcription factor activity"/>
    <property type="evidence" value="ECO:0007669"/>
    <property type="project" value="TreeGrafter"/>
</dbReference>
<dbReference type="PANTHER" id="PTHR33221:SF5">
    <property type="entry name" value="HTH-TYPE TRANSCRIPTIONAL REGULATOR ISCR"/>
    <property type="match status" value="1"/>
</dbReference>
<dbReference type="PROSITE" id="PS01332">
    <property type="entry name" value="HTH_RRF2_1"/>
    <property type="match status" value="1"/>
</dbReference>
<dbReference type="PATRIC" id="fig|1256908.3.peg.2973"/>
<accession>U2PCU4</accession>